<dbReference type="Proteomes" id="UP000191004">
    <property type="component" value="Unassembled WGS sequence"/>
</dbReference>
<dbReference type="InterPro" id="IPR011008">
    <property type="entry name" value="Dimeric_a/b-barrel"/>
</dbReference>
<accession>A0A1T3CNZ9</accession>
<dbReference type="Gene3D" id="3.30.70.100">
    <property type="match status" value="1"/>
</dbReference>
<dbReference type="AlphaFoldDB" id="A0A1T3CNZ9"/>
<reference evidence="1 2" key="1">
    <citation type="submission" date="2016-04" db="EMBL/GenBank/DDBJ databases">
        <title>Multiple horizontal gene transfer events from other fungi enriched the ability of the initially mycotrophic fungus Trichoderma (Ascomycota) to feed on dead plant biomass.</title>
        <authorList>
            <person name="Atanasova L."/>
            <person name="Chenthamara K."/>
            <person name="Zhang J."/>
            <person name="Grujic M."/>
            <person name="Henrissat B."/>
            <person name="Kuo A."/>
            <person name="Aertz A."/>
            <person name="Salamov A."/>
            <person name="Lipzen A."/>
            <person name="Labutti K."/>
            <person name="Barry K."/>
            <person name="Miao Y."/>
            <person name="Rahimi M.J."/>
            <person name="Shen Q."/>
            <person name="Grigoriev I.V."/>
            <person name="Kubicek C.P."/>
            <person name="Druzhinina I.S."/>
        </authorList>
    </citation>
    <scope>NUCLEOTIDE SEQUENCE [LARGE SCALE GENOMIC DNA]</scope>
    <source>
        <strain evidence="1 2">NJAU 4742</strain>
    </source>
</reference>
<dbReference type="PANTHER" id="PTHR40624">
    <property type="entry name" value="BIOSYNTHESIS MONOOXYGENASE, PUTATIVE (AFU_ORTHOLOGUE AFUA_1G12025)-RELATED"/>
    <property type="match status" value="1"/>
</dbReference>
<organism evidence="1 2">
    <name type="scientific">Trichoderma guizhouense</name>
    <dbReference type="NCBI Taxonomy" id="1491466"/>
    <lineage>
        <taxon>Eukaryota</taxon>
        <taxon>Fungi</taxon>
        <taxon>Dikarya</taxon>
        <taxon>Ascomycota</taxon>
        <taxon>Pezizomycotina</taxon>
        <taxon>Sordariomycetes</taxon>
        <taxon>Hypocreomycetidae</taxon>
        <taxon>Hypocreales</taxon>
        <taxon>Hypocreaceae</taxon>
        <taxon>Trichoderma</taxon>
    </lineage>
</organism>
<dbReference type="SUPFAM" id="SSF54909">
    <property type="entry name" value="Dimeric alpha+beta barrel"/>
    <property type="match status" value="1"/>
</dbReference>
<dbReference type="PANTHER" id="PTHR40624:SF1">
    <property type="entry name" value="BIOSYNTHESIS MONOOXYGENASE, PUTATIVE (AFU_ORTHOLOGUE AFUA_1G12025)-RELATED"/>
    <property type="match status" value="1"/>
</dbReference>
<name>A0A1T3CNZ9_9HYPO</name>
<protein>
    <recommendedName>
        <fullName evidence="3">ABM domain-containing protein</fullName>
    </recommendedName>
</protein>
<keyword evidence="2" id="KW-1185">Reference proteome</keyword>
<comment type="caution">
    <text evidence="1">The sequence shown here is derived from an EMBL/GenBank/DDBJ whole genome shotgun (WGS) entry which is preliminary data.</text>
</comment>
<proteinExistence type="predicted"/>
<dbReference type="OrthoDB" id="10011777at2759"/>
<sequence length="237" mass="26521">MQSSSMASVAFLTTARVKDDETKEVVNGLQQLSAHLQLPNTPCLAGACFLSAPKKEKGVKLIGRMEIFPSESELATVQNSPEYKRFSDSVTGQKLHEGKETATLWQPTGGFLTRKNQASTTNAGVLVLAKFICNDKEKAVQNLVKELQTYCEWIEGNELTTYTYCVMTSQTANKEVLLFERYKDLPSVKTHGQTNEFKSMFKRISPWIETKRTEITPWSELDGSFFSSLDLEATAKL</sequence>
<evidence type="ECO:0008006" key="3">
    <source>
        <dbReference type="Google" id="ProtNLM"/>
    </source>
</evidence>
<gene>
    <name evidence="1" type="ORF">A0O28_0084270</name>
</gene>
<dbReference type="EMBL" id="LVVK01000011">
    <property type="protein sequence ID" value="OPB42791.1"/>
    <property type="molecule type" value="Genomic_DNA"/>
</dbReference>
<evidence type="ECO:0000313" key="1">
    <source>
        <dbReference type="EMBL" id="OPB42791.1"/>
    </source>
</evidence>
<evidence type="ECO:0000313" key="2">
    <source>
        <dbReference type="Proteomes" id="UP000191004"/>
    </source>
</evidence>